<organism evidence="1">
    <name type="scientific">Rhizophora mucronata</name>
    <name type="common">Asiatic mangrove</name>
    <dbReference type="NCBI Taxonomy" id="61149"/>
    <lineage>
        <taxon>Eukaryota</taxon>
        <taxon>Viridiplantae</taxon>
        <taxon>Streptophyta</taxon>
        <taxon>Embryophyta</taxon>
        <taxon>Tracheophyta</taxon>
        <taxon>Spermatophyta</taxon>
        <taxon>Magnoliopsida</taxon>
        <taxon>eudicotyledons</taxon>
        <taxon>Gunneridae</taxon>
        <taxon>Pentapetalae</taxon>
        <taxon>rosids</taxon>
        <taxon>fabids</taxon>
        <taxon>Malpighiales</taxon>
        <taxon>Rhizophoraceae</taxon>
        <taxon>Rhizophora</taxon>
    </lineage>
</organism>
<proteinExistence type="predicted"/>
<reference evidence="1" key="1">
    <citation type="submission" date="2018-02" db="EMBL/GenBank/DDBJ databases">
        <title>Rhizophora mucronata_Transcriptome.</title>
        <authorList>
            <person name="Meera S.P."/>
            <person name="Sreeshan A."/>
            <person name="Augustine A."/>
        </authorList>
    </citation>
    <scope>NUCLEOTIDE SEQUENCE</scope>
    <source>
        <tissue evidence="1">Leaf</tissue>
    </source>
</reference>
<accession>A0A2P2QCY3</accession>
<name>A0A2P2QCY3_RHIMU</name>
<dbReference type="AlphaFoldDB" id="A0A2P2QCY3"/>
<dbReference type="EMBL" id="GGEC01084263">
    <property type="protein sequence ID" value="MBX64747.1"/>
    <property type="molecule type" value="Transcribed_RNA"/>
</dbReference>
<protein>
    <submittedName>
        <fullName evidence="1">Uncharacterized protein</fullName>
    </submittedName>
</protein>
<sequence length="47" mass="5176">MIGCMDLASYRTITRVTLLLCISQKLNGLKPTYVSTTTNNKNSNSPI</sequence>
<evidence type="ECO:0000313" key="1">
    <source>
        <dbReference type="EMBL" id="MBX64747.1"/>
    </source>
</evidence>